<dbReference type="EMBL" id="LGRX02034743">
    <property type="protein sequence ID" value="KAK3236982.1"/>
    <property type="molecule type" value="Genomic_DNA"/>
</dbReference>
<feature type="region of interest" description="Disordered" evidence="1">
    <location>
        <begin position="56"/>
        <end position="145"/>
    </location>
</feature>
<reference evidence="2 3" key="1">
    <citation type="journal article" date="2015" name="Genome Biol. Evol.">
        <title>Comparative Genomics of a Bacterivorous Green Alga Reveals Evolutionary Causalities and Consequences of Phago-Mixotrophic Mode of Nutrition.</title>
        <authorList>
            <person name="Burns J.A."/>
            <person name="Paasch A."/>
            <person name="Narechania A."/>
            <person name="Kim E."/>
        </authorList>
    </citation>
    <scope>NUCLEOTIDE SEQUENCE [LARGE SCALE GENOMIC DNA]</scope>
    <source>
        <strain evidence="2 3">PLY_AMNH</strain>
    </source>
</reference>
<evidence type="ECO:0000313" key="2">
    <source>
        <dbReference type="EMBL" id="KAK3236982.1"/>
    </source>
</evidence>
<name>A0AAE0BJW6_9CHLO</name>
<comment type="caution">
    <text evidence="2">The sequence shown here is derived from an EMBL/GenBank/DDBJ whole genome shotgun (WGS) entry which is preliminary data.</text>
</comment>
<proteinExistence type="predicted"/>
<keyword evidence="3" id="KW-1185">Reference proteome</keyword>
<evidence type="ECO:0000313" key="3">
    <source>
        <dbReference type="Proteomes" id="UP001190700"/>
    </source>
</evidence>
<accession>A0AAE0BJW6</accession>
<dbReference type="AlphaFoldDB" id="A0AAE0BJW6"/>
<gene>
    <name evidence="2" type="ORF">CYMTET_52912</name>
</gene>
<sequence>PASREEFAAACEQAQQLLPDTRGSSITFPQFACKGTDTWEPLKNLPGLEDGIKEFEQKLESEKAEHAREVAEGKEKKRKERSRDVEGDEETEFETPPKNLRSPFGSTSRHKEILTAAMKNRSADKESDYSCPNNSDEDETPNPVEDVCQDYYNMASDGSLFAGKETACSGAAYLDKNEEATYLSVEIYMRRIA</sequence>
<protein>
    <submittedName>
        <fullName evidence="2">Uncharacterized protein</fullName>
    </submittedName>
</protein>
<evidence type="ECO:0000256" key="1">
    <source>
        <dbReference type="SAM" id="MobiDB-lite"/>
    </source>
</evidence>
<feature type="compositionally biased region" description="Basic and acidic residues" evidence="1">
    <location>
        <begin position="56"/>
        <end position="85"/>
    </location>
</feature>
<organism evidence="2 3">
    <name type="scientific">Cymbomonas tetramitiformis</name>
    <dbReference type="NCBI Taxonomy" id="36881"/>
    <lineage>
        <taxon>Eukaryota</taxon>
        <taxon>Viridiplantae</taxon>
        <taxon>Chlorophyta</taxon>
        <taxon>Pyramimonadophyceae</taxon>
        <taxon>Pyramimonadales</taxon>
        <taxon>Pyramimonadaceae</taxon>
        <taxon>Cymbomonas</taxon>
    </lineage>
</organism>
<dbReference type="Proteomes" id="UP001190700">
    <property type="component" value="Unassembled WGS sequence"/>
</dbReference>
<feature type="non-terminal residue" evidence="2">
    <location>
        <position position="1"/>
    </location>
</feature>